<dbReference type="OrthoDB" id="3059994at2759"/>
<dbReference type="EMBL" id="JADNRY010000036">
    <property type="protein sequence ID" value="KAF9070995.1"/>
    <property type="molecule type" value="Genomic_DNA"/>
</dbReference>
<evidence type="ECO:0000313" key="3">
    <source>
        <dbReference type="Proteomes" id="UP000772434"/>
    </source>
</evidence>
<dbReference type="InterPro" id="IPR036691">
    <property type="entry name" value="Endo/exonu/phosph_ase_sf"/>
</dbReference>
<dbReference type="AlphaFoldDB" id="A0A9P5U8I2"/>
<reference evidence="2" key="1">
    <citation type="submission" date="2020-11" db="EMBL/GenBank/DDBJ databases">
        <authorList>
            <consortium name="DOE Joint Genome Institute"/>
            <person name="Ahrendt S."/>
            <person name="Riley R."/>
            <person name="Andreopoulos W."/>
            <person name="Labutti K."/>
            <person name="Pangilinan J."/>
            <person name="Ruiz-Duenas F.J."/>
            <person name="Barrasa J.M."/>
            <person name="Sanchez-Garcia M."/>
            <person name="Camarero S."/>
            <person name="Miyauchi S."/>
            <person name="Serrano A."/>
            <person name="Linde D."/>
            <person name="Babiker R."/>
            <person name="Drula E."/>
            <person name="Ayuso-Fernandez I."/>
            <person name="Pacheco R."/>
            <person name="Padilla G."/>
            <person name="Ferreira P."/>
            <person name="Barriuso J."/>
            <person name="Kellner H."/>
            <person name="Castanera R."/>
            <person name="Alfaro M."/>
            <person name="Ramirez L."/>
            <person name="Pisabarro A.G."/>
            <person name="Kuo A."/>
            <person name="Tritt A."/>
            <person name="Lipzen A."/>
            <person name="He G."/>
            <person name="Yan M."/>
            <person name="Ng V."/>
            <person name="Cullen D."/>
            <person name="Martin F."/>
            <person name="Rosso M.-N."/>
            <person name="Henrissat B."/>
            <person name="Hibbett D."/>
            <person name="Martinez A.T."/>
            <person name="Grigoriev I.V."/>
        </authorList>
    </citation>
    <scope>NUCLEOTIDE SEQUENCE</scope>
    <source>
        <strain evidence="2">AH 40177</strain>
    </source>
</reference>
<sequence>MHVQEGIQESRTIGNKVQPPKPRYSLFHTSCMLELTTPSLKTLSVTFTRGPNGTRLAFRRRFLCSNNVLLHPPTPLLRDEPLPSLVNFTLHPSRLPSTINSAPASLAPILYLPPSTTDPHVTQSPASCSCIPSQSPSSCSCIPSLTSRKSCHIYTLTPKFTLVIIVCLLALSLLNTVNAIHSLSTFSIYSLNANGLGHAVKLQHINTAIRSAKPHVFILNESKTKASIIKDLPHNDYEILEECTVKCQGNSHLYKWGTVLGIRNDLQVQNRVSISDPALLGRVLAADIAIQMSNGQAFNHRIIGVYAPLDPGSPDSLNFWPTLTNFIQTSNVDSWSLAGDLNATINSNERASGGADARAQYLKFLSDTNTIDLWSLLPE</sequence>
<feature type="region of interest" description="Disordered" evidence="1">
    <location>
        <begin position="1"/>
        <end position="21"/>
    </location>
</feature>
<dbReference type="Gene3D" id="3.60.10.10">
    <property type="entry name" value="Endonuclease/exonuclease/phosphatase"/>
    <property type="match status" value="1"/>
</dbReference>
<gene>
    <name evidence="2" type="ORF">BDP27DRAFT_1419525</name>
</gene>
<accession>A0A9P5U8I2</accession>
<evidence type="ECO:0000313" key="2">
    <source>
        <dbReference type="EMBL" id="KAF9070995.1"/>
    </source>
</evidence>
<keyword evidence="3" id="KW-1185">Reference proteome</keyword>
<evidence type="ECO:0008006" key="4">
    <source>
        <dbReference type="Google" id="ProtNLM"/>
    </source>
</evidence>
<proteinExistence type="predicted"/>
<organism evidence="2 3">
    <name type="scientific">Rhodocollybia butyracea</name>
    <dbReference type="NCBI Taxonomy" id="206335"/>
    <lineage>
        <taxon>Eukaryota</taxon>
        <taxon>Fungi</taxon>
        <taxon>Dikarya</taxon>
        <taxon>Basidiomycota</taxon>
        <taxon>Agaricomycotina</taxon>
        <taxon>Agaricomycetes</taxon>
        <taxon>Agaricomycetidae</taxon>
        <taxon>Agaricales</taxon>
        <taxon>Marasmiineae</taxon>
        <taxon>Omphalotaceae</taxon>
        <taxon>Rhodocollybia</taxon>
    </lineage>
</organism>
<dbReference type="SUPFAM" id="SSF56219">
    <property type="entry name" value="DNase I-like"/>
    <property type="match status" value="1"/>
</dbReference>
<dbReference type="Proteomes" id="UP000772434">
    <property type="component" value="Unassembled WGS sequence"/>
</dbReference>
<name>A0A9P5U8I2_9AGAR</name>
<comment type="caution">
    <text evidence="2">The sequence shown here is derived from an EMBL/GenBank/DDBJ whole genome shotgun (WGS) entry which is preliminary data.</text>
</comment>
<protein>
    <recommendedName>
        <fullName evidence="4">Endonuclease/exonuclease/phosphatase domain-containing protein</fullName>
    </recommendedName>
</protein>
<evidence type="ECO:0000256" key="1">
    <source>
        <dbReference type="SAM" id="MobiDB-lite"/>
    </source>
</evidence>